<evidence type="ECO:0000256" key="1">
    <source>
        <dbReference type="ARBA" id="ARBA00022603"/>
    </source>
</evidence>
<dbReference type="EMBL" id="CAJNOR010002040">
    <property type="protein sequence ID" value="CAF1238549.1"/>
    <property type="molecule type" value="Genomic_DNA"/>
</dbReference>
<comment type="cofactor">
    <cofactor evidence="4">
        <name>Zn(2+)</name>
        <dbReference type="ChEBI" id="CHEBI:29105"/>
    </cofactor>
</comment>
<dbReference type="InterPro" id="IPR003726">
    <property type="entry name" value="HCY_dom"/>
</dbReference>
<dbReference type="PROSITE" id="PS50970">
    <property type="entry name" value="HCY"/>
    <property type="match status" value="1"/>
</dbReference>
<keyword evidence="1 4" id="KW-0489">Methyltransferase</keyword>
<feature type="domain" description="Hcy-binding" evidence="5">
    <location>
        <begin position="4"/>
        <end position="311"/>
    </location>
</feature>
<evidence type="ECO:0000256" key="2">
    <source>
        <dbReference type="ARBA" id="ARBA00022679"/>
    </source>
</evidence>
<keyword evidence="4" id="KW-0862">Zinc</keyword>
<name>A0A814Z8K9_ADIRI</name>
<feature type="binding site" evidence="4">
    <location>
        <position position="296"/>
    </location>
    <ligand>
        <name>Zn(2+)</name>
        <dbReference type="ChEBI" id="CHEBI:29105"/>
    </ligand>
</feature>
<dbReference type="GO" id="GO:0008168">
    <property type="term" value="F:methyltransferase activity"/>
    <property type="evidence" value="ECO:0007669"/>
    <property type="project" value="UniProtKB-UniRule"/>
</dbReference>
<dbReference type="Gene3D" id="3.20.20.330">
    <property type="entry name" value="Homocysteine-binding-like domain"/>
    <property type="match status" value="1"/>
</dbReference>
<evidence type="ECO:0000259" key="5">
    <source>
        <dbReference type="PROSITE" id="PS50970"/>
    </source>
</evidence>
<dbReference type="Proteomes" id="UP000663852">
    <property type="component" value="Unassembled WGS sequence"/>
</dbReference>
<keyword evidence="2 4" id="KW-0808">Transferase</keyword>
<feature type="binding site" evidence="4">
    <location>
        <position position="297"/>
    </location>
    <ligand>
        <name>Zn(2+)</name>
        <dbReference type="ChEBI" id="CHEBI:29105"/>
    </ligand>
</feature>
<evidence type="ECO:0000256" key="3">
    <source>
        <dbReference type="ARBA" id="ARBA00034478"/>
    </source>
</evidence>
<dbReference type="Pfam" id="PF02574">
    <property type="entry name" value="S-methyl_trans"/>
    <property type="match status" value="1"/>
</dbReference>
<reference evidence="6" key="1">
    <citation type="submission" date="2021-02" db="EMBL/GenBank/DDBJ databases">
        <authorList>
            <person name="Nowell W R."/>
        </authorList>
    </citation>
    <scope>NUCLEOTIDE SEQUENCE</scope>
</reference>
<dbReference type="InterPro" id="IPR036589">
    <property type="entry name" value="HCY_dom_sf"/>
</dbReference>
<dbReference type="OrthoDB" id="261426at2759"/>
<dbReference type="AlphaFoldDB" id="A0A814Z8K9"/>
<dbReference type="Proteomes" id="UP000663828">
    <property type="component" value="Unassembled WGS sequence"/>
</dbReference>
<comment type="caution">
    <text evidence="6">The sequence shown here is derived from an EMBL/GenBank/DDBJ whole genome shotgun (WGS) entry which is preliminary data.</text>
</comment>
<accession>A0A814Z8K9</accession>
<proteinExistence type="predicted"/>
<dbReference type="SUPFAM" id="SSF82282">
    <property type="entry name" value="Homocysteine S-methyltransferase"/>
    <property type="match status" value="1"/>
</dbReference>
<keyword evidence="8" id="KW-1185">Reference proteome</keyword>
<dbReference type="GO" id="GO:0032259">
    <property type="term" value="P:methylation"/>
    <property type="evidence" value="ECO:0007669"/>
    <property type="project" value="UniProtKB-KW"/>
</dbReference>
<evidence type="ECO:0000256" key="4">
    <source>
        <dbReference type="PROSITE-ProRule" id="PRU00333"/>
    </source>
</evidence>
<organism evidence="6 8">
    <name type="scientific">Adineta ricciae</name>
    <name type="common">Rotifer</name>
    <dbReference type="NCBI Taxonomy" id="249248"/>
    <lineage>
        <taxon>Eukaryota</taxon>
        <taxon>Metazoa</taxon>
        <taxon>Spiralia</taxon>
        <taxon>Gnathifera</taxon>
        <taxon>Rotifera</taxon>
        <taxon>Eurotatoria</taxon>
        <taxon>Bdelloidea</taxon>
        <taxon>Adinetida</taxon>
        <taxon>Adinetidae</taxon>
        <taxon>Adineta</taxon>
    </lineage>
</organism>
<dbReference type="GO" id="GO:0046872">
    <property type="term" value="F:metal ion binding"/>
    <property type="evidence" value="ECO:0007669"/>
    <property type="project" value="UniProtKB-KW"/>
</dbReference>
<comment type="pathway">
    <text evidence="3">Amino-acid biosynthesis; L-methionine biosynthesis via de novo pathway.</text>
</comment>
<evidence type="ECO:0000313" key="8">
    <source>
        <dbReference type="Proteomes" id="UP000663828"/>
    </source>
</evidence>
<feature type="binding site" evidence="4">
    <location>
        <position position="227"/>
    </location>
    <ligand>
        <name>Zn(2+)</name>
        <dbReference type="ChEBI" id="CHEBI:29105"/>
    </ligand>
</feature>
<gene>
    <name evidence="7" type="ORF">EDS130_LOCUS31018</name>
    <name evidence="6" type="ORF">XAT740_LOCUS25611</name>
</gene>
<dbReference type="PANTHER" id="PTHR11103">
    <property type="entry name" value="SLR1189 PROTEIN"/>
    <property type="match status" value="1"/>
</dbReference>
<protein>
    <recommendedName>
        <fullName evidence="5">Hcy-binding domain-containing protein</fullName>
    </recommendedName>
</protein>
<dbReference type="PANTHER" id="PTHR11103:SF18">
    <property type="entry name" value="SLR1189 PROTEIN"/>
    <property type="match status" value="1"/>
</dbReference>
<evidence type="ECO:0000313" key="7">
    <source>
        <dbReference type="EMBL" id="CAF1308765.1"/>
    </source>
</evidence>
<keyword evidence="4" id="KW-0479">Metal-binding</keyword>
<dbReference type="EMBL" id="CAJNOJ010000223">
    <property type="protein sequence ID" value="CAF1308765.1"/>
    <property type="molecule type" value="Genomic_DNA"/>
</dbReference>
<sequence length="324" mass="36520">MAKYRNQLPRLSGDFFITNGGLETSLIFHEKRELPCFAAFIILQDESGCDWLRNYLSKYADIARQYNIGLILENVTWRASPGWLSKLGYAEDDLVYINQKSIEILDDIRMKYETEKCPIVFSACIGPRADGYKPGVLMSSEQAQAYHARQIEILSKTKADMVTGTTMNYPEEAIGMARAAKQVGMPIVISFTIENDGKLATGQTLQEAIELVDAATDKTPIYYVINCAHPSNFAHIFHSNEDWSRRIHGVRGNASKKSHAELDESTELDDGNPLEFGADNLALLCKLKNLNIFDGCCGTDYRHIEEICKTCIPVFDQIRLNKHY</sequence>
<evidence type="ECO:0000313" key="6">
    <source>
        <dbReference type="EMBL" id="CAF1238549.1"/>
    </source>
</evidence>